<sequence length="162" mass="18090">MKPDLHGSRIVLRSIQTNDSDDLFEIYGDIQTMEFASDPVFTSEDMVVQMLESVVRLEKSGESLEWAVMEQATSKVIGTCGLHSFSDSGDSCEVGCLLNSSYWRQGYMSEALSLLFSHAKSLGIEKLYADIDEGNFRSQALFNKLGFKAKNGQFQRLLRGIV</sequence>
<dbReference type="CDD" id="cd04301">
    <property type="entry name" value="NAT_SF"/>
    <property type="match status" value="1"/>
</dbReference>
<dbReference type="InterPro" id="IPR000182">
    <property type="entry name" value="GNAT_dom"/>
</dbReference>
<dbReference type="RefSeq" id="WP_053441821.1">
    <property type="nucleotide sequence ID" value="NZ_CP117988.1"/>
</dbReference>
<dbReference type="InterPro" id="IPR016181">
    <property type="entry name" value="Acyl_CoA_acyltransferase"/>
</dbReference>
<evidence type="ECO:0000313" key="2">
    <source>
        <dbReference type="EMBL" id="WDG09666.1"/>
    </source>
</evidence>
<evidence type="ECO:0000259" key="1">
    <source>
        <dbReference type="PROSITE" id="PS51186"/>
    </source>
</evidence>
<evidence type="ECO:0000313" key="3">
    <source>
        <dbReference type="Proteomes" id="UP001219537"/>
    </source>
</evidence>
<gene>
    <name evidence="2" type="ORF">PUN50_07325</name>
</gene>
<dbReference type="PROSITE" id="PS51186">
    <property type="entry name" value="GNAT"/>
    <property type="match status" value="1"/>
</dbReference>
<dbReference type="AlphaFoldDB" id="A0AAQ3B263"/>
<protein>
    <submittedName>
        <fullName evidence="2">GNAT family N-acetyltransferase</fullName>
    </submittedName>
</protein>
<feature type="domain" description="N-acetyltransferase" evidence="1">
    <location>
        <begin position="10"/>
        <end position="162"/>
    </location>
</feature>
<dbReference type="Pfam" id="PF13302">
    <property type="entry name" value="Acetyltransf_3"/>
    <property type="match status" value="1"/>
</dbReference>
<dbReference type="SUPFAM" id="SSF55729">
    <property type="entry name" value="Acyl-CoA N-acyltransferases (Nat)"/>
    <property type="match status" value="1"/>
</dbReference>
<reference evidence="2" key="1">
    <citation type="submission" date="2023-02" db="EMBL/GenBank/DDBJ databases">
        <title>Isolation, identification, and genome analysis of Vibrio campbellii in the Penaeus vannamei larvae stage.</title>
        <authorList>
            <person name="Huang T."/>
            <person name="Zhang B."/>
        </authorList>
    </citation>
    <scope>NUCLEOTIDE SEQUENCE</scope>
    <source>
        <strain evidence="2">20220413_1</strain>
    </source>
</reference>
<proteinExistence type="predicted"/>
<dbReference type="Proteomes" id="UP001219537">
    <property type="component" value="Chromosome 1"/>
</dbReference>
<dbReference type="GO" id="GO:0016747">
    <property type="term" value="F:acyltransferase activity, transferring groups other than amino-acyl groups"/>
    <property type="evidence" value="ECO:0007669"/>
    <property type="project" value="InterPro"/>
</dbReference>
<name>A0AAQ3B263_9VIBR</name>
<dbReference type="PANTHER" id="PTHR43792">
    <property type="entry name" value="GNAT FAMILY, PUTATIVE (AFU_ORTHOLOGUE AFUA_3G00765)-RELATED-RELATED"/>
    <property type="match status" value="1"/>
</dbReference>
<organism evidence="2 3">
    <name type="scientific">Vibrio campbellii</name>
    <dbReference type="NCBI Taxonomy" id="680"/>
    <lineage>
        <taxon>Bacteria</taxon>
        <taxon>Pseudomonadati</taxon>
        <taxon>Pseudomonadota</taxon>
        <taxon>Gammaproteobacteria</taxon>
        <taxon>Vibrionales</taxon>
        <taxon>Vibrionaceae</taxon>
        <taxon>Vibrio</taxon>
    </lineage>
</organism>
<dbReference type="Gene3D" id="3.40.630.30">
    <property type="match status" value="1"/>
</dbReference>
<accession>A0AAQ3B263</accession>
<dbReference type="EMBL" id="CP117988">
    <property type="protein sequence ID" value="WDG09666.1"/>
    <property type="molecule type" value="Genomic_DNA"/>
</dbReference>
<dbReference type="InterPro" id="IPR051531">
    <property type="entry name" value="N-acetyltransferase"/>
</dbReference>